<evidence type="ECO:0000313" key="5">
    <source>
        <dbReference type="Proteomes" id="UP001523401"/>
    </source>
</evidence>
<dbReference type="InterPro" id="IPR017938">
    <property type="entry name" value="Riboflavin_synthase-like_b-brl"/>
</dbReference>
<evidence type="ECO:0000259" key="3">
    <source>
        <dbReference type="PROSITE" id="PS51384"/>
    </source>
</evidence>
<dbReference type="Gene3D" id="3.40.50.80">
    <property type="entry name" value="Nucleotide-binding domain of ferredoxin-NADP reductase (FNR) module"/>
    <property type="match status" value="1"/>
</dbReference>
<proteinExistence type="inferred from homology"/>
<dbReference type="InterPro" id="IPR007037">
    <property type="entry name" value="SIP_rossman_dom"/>
</dbReference>
<comment type="similarity">
    <text evidence="1">Belongs to the SIP oxidoreductase family.</text>
</comment>
<organism evidence="4 5">
    <name type="scientific">Asaia lannensis NBRC 102526</name>
    <dbReference type="NCBI Taxonomy" id="1307926"/>
    <lineage>
        <taxon>Bacteria</taxon>
        <taxon>Pseudomonadati</taxon>
        <taxon>Pseudomonadota</taxon>
        <taxon>Alphaproteobacteria</taxon>
        <taxon>Acetobacterales</taxon>
        <taxon>Acetobacteraceae</taxon>
        <taxon>Asaia</taxon>
    </lineage>
</organism>
<dbReference type="InterPro" id="IPR013113">
    <property type="entry name" value="SIP_FAD-bd"/>
</dbReference>
<dbReference type="SUPFAM" id="SSF63380">
    <property type="entry name" value="Riboflavin synthase domain-like"/>
    <property type="match status" value="1"/>
</dbReference>
<dbReference type="InterPro" id="IPR039261">
    <property type="entry name" value="FNR_nucleotide-bd"/>
</dbReference>
<feature type="region of interest" description="Disordered" evidence="2">
    <location>
        <begin position="65"/>
        <end position="84"/>
    </location>
</feature>
<evidence type="ECO:0000256" key="1">
    <source>
        <dbReference type="ARBA" id="ARBA00035644"/>
    </source>
</evidence>
<dbReference type="Proteomes" id="UP001523401">
    <property type="component" value="Unassembled WGS sequence"/>
</dbReference>
<dbReference type="PANTHER" id="PTHR30157">
    <property type="entry name" value="FERRIC REDUCTASE, NADPH-DEPENDENT"/>
    <property type="match status" value="1"/>
</dbReference>
<comment type="caution">
    <text evidence="4">The sequence shown here is derived from an EMBL/GenBank/DDBJ whole genome shotgun (WGS) entry which is preliminary data.</text>
</comment>
<dbReference type="InterPro" id="IPR017927">
    <property type="entry name" value="FAD-bd_FR_type"/>
</dbReference>
<reference evidence="4 5" key="1">
    <citation type="submission" date="2022-06" db="EMBL/GenBank/DDBJ databases">
        <title>Whole-genome of Asaia lannensis strain LMG 27011T.</title>
        <authorList>
            <person name="Sombolestani A."/>
        </authorList>
    </citation>
    <scope>NUCLEOTIDE SEQUENCE [LARGE SCALE GENOMIC DNA]</scope>
    <source>
        <strain evidence="4 5">NBRC 102526</strain>
    </source>
</reference>
<evidence type="ECO:0000256" key="2">
    <source>
        <dbReference type="SAM" id="MobiDB-lite"/>
    </source>
</evidence>
<accession>A0ABT1CEJ3</accession>
<dbReference type="EMBL" id="JAMXQU010000002">
    <property type="protein sequence ID" value="MCO6159257.1"/>
    <property type="molecule type" value="Genomic_DNA"/>
</dbReference>
<feature type="domain" description="FAD-binding FR-type" evidence="3">
    <location>
        <begin position="15"/>
        <end position="137"/>
    </location>
</feature>
<dbReference type="CDD" id="cd06193">
    <property type="entry name" value="siderophore_interacting"/>
    <property type="match status" value="1"/>
</dbReference>
<dbReference type="Pfam" id="PF08021">
    <property type="entry name" value="FAD_binding_9"/>
    <property type="match status" value="1"/>
</dbReference>
<name>A0ABT1CEJ3_9PROT</name>
<dbReference type="RefSeq" id="WP_252848724.1">
    <property type="nucleotide sequence ID" value="NZ_BAPW01000012.1"/>
</dbReference>
<evidence type="ECO:0000313" key="4">
    <source>
        <dbReference type="EMBL" id="MCO6159257.1"/>
    </source>
</evidence>
<dbReference type="Pfam" id="PF04954">
    <property type="entry name" value="SIP"/>
    <property type="match status" value="1"/>
</dbReference>
<dbReference type="PANTHER" id="PTHR30157:SF0">
    <property type="entry name" value="NADPH-DEPENDENT FERRIC-CHELATE REDUCTASE"/>
    <property type="match status" value="1"/>
</dbReference>
<dbReference type="InterPro" id="IPR039374">
    <property type="entry name" value="SIP_fam"/>
</dbReference>
<keyword evidence="5" id="KW-1185">Reference proteome</keyword>
<dbReference type="PROSITE" id="PS51384">
    <property type="entry name" value="FAD_FR"/>
    <property type="match status" value="1"/>
</dbReference>
<dbReference type="Gene3D" id="2.40.30.10">
    <property type="entry name" value="Translation factors"/>
    <property type="match status" value="1"/>
</dbReference>
<gene>
    <name evidence="4" type="ORF">NF685_04325</name>
</gene>
<sequence>MTQPHHAPTKIRHALKLRRIEVAQVIPLSATMQRVIFTGADLHDFVTSGPDDHVKLFFPRPGSTEPVLPDLDADRSAPRNPDLIARDYTPRRFDEETGELTIDFVLHETGPATQWAAQARPGQSLGMGGPKASHRPSDFFTRHLLIGDDTALPAIGRILEELPPHHRAVVVLDTRETDKTYTLQSHGRVDIFRCAPEQDLTGLLRLVVLPAAEKLNVWIAAEIDQVRALRDHLINEEAIPRTRIRAAGYWRRGAAAGGTRIED</sequence>
<protein>
    <submittedName>
        <fullName evidence="4">Siderophore-interacting protein</fullName>
    </submittedName>
</protein>